<sequence length="303" mass="35588">MYCMSNINVVPSKSRKVIILIKIKLREILDNKRITITQLHDLTGISRSTLTLLANNESKGIQFETLDSLCIALEVTPAELFYFTLEPNEDVLDFVAHSSFGEESHQFLVVNKVKVGKKEFWYGVEIKITFPRKKSKEKTIYLHYRLESYREVFDLVREKYPNKEITEDNFLSYRRFNKQNALENYINSTTNADEEQEFKLNEKYLSLIIEQINNKKVELLNLFEEKNLVAIRRRYSNFSELSDDSKKSILEENPDIDEKDSFSVLNLYEVEKEKNNLIIPPKFIGKRATLSGRLIEKSKYTII</sequence>
<dbReference type="GO" id="GO:0003677">
    <property type="term" value="F:DNA binding"/>
    <property type="evidence" value="ECO:0007669"/>
    <property type="project" value="InterPro"/>
</dbReference>
<accession>A0A430AN38</accession>
<evidence type="ECO:0000313" key="3">
    <source>
        <dbReference type="Proteomes" id="UP000286773"/>
    </source>
</evidence>
<feature type="domain" description="HTH cro/C1-type" evidence="1">
    <location>
        <begin position="25"/>
        <end position="80"/>
    </location>
</feature>
<organism evidence="2 3">
    <name type="scientific">Vagococcus acidifermentans</name>
    <dbReference type="NCBI Taxonomy" id="564710"/>
    <lineage>
        <taxon>Bacteria</taxon>
        <taxon>Bacillati</taxon>
        <taxon>Bacillota</taxon>
        <taxon>Bacilli</taxon>
        <taxon>Lactobacillales</taxon>
        <taxon>Enterococcaceae</taxon>
        <taxon>Vagococcus</taxon>
    </lineage>
</organism>
<reference evidence="2 3" key="1">
    <citation type="submission" date="2017-05" db="EMBL/GenBank/DDBJ databases">
        <title>Vagococcus spp. assemblies.</title>
        <authorList>
            <person name="Gulvik C.A."/>
        </authorList>
    </citation>
    <scope>NUCLEOTIDE SEQUENCE [LARGE SCALE GENOMIC DNA]</scope>
    <source>
        <strain evidence="2 3">LMG 24798</strain>
    </source>
</reference>
<dbReference type="OrthoDB" id="2899891at2"/>
<dbReference type="PANTHER" id="PTHR37301:SF1">
    <property type="entry name" value="DNA-BINDING PROTEIN"/>
    <property type="match status" value="1"/>
</dbReference>
<dbReference type="Pfam" id="PF13443">
    <property type="entry name" value="HTH_26"/>
    <property type="match status" value="1"/>
</dbReference>
<keyword evidence="3" id="KW-1185">Reference proteome</keyword>
<dbReference type="InterPro" id="IPR010982">
    <property type="entry name" value="Lambda_DNA-bd_dom_sf"/>
</dbReference>
<dbReference type="CDD" id="cd00093">
    <property type="entry name" value="HTH_XRE"/>
    <property type="match status" value="1"/>
</dbReference>
<dbReference type="PROSITE" id="PS50943">
    <property type="entry name" value="HTH_CROC1"/>
    <property type="match status" value="1"/>
</dbReference>
<dbReference type="Proteomes" id="UP000286773">
    <property type="component" value="Unassembled WGS sequence"/>
</dbReference>
<gene>
    <name evidence="2" type="ORF">CBF27_12680</name>
</gene>
<evidence type="ECO:0000313" key="2">
    <source>
        <dbReference type="EMBL" id="RSU09383.1"/>
    </source>
</evidence>
<dbReference type="EMBL" id="NGKC01000019">
    <property type="protein sequence ID" value="RSU09383.1"/>
    <property type="molecule type" value="Genomic_DNA"/>
</dbReference>
<dbReference type="SUPFAM" id="SSF47413">
    <property type="entry name" value="lambda repressor-like DNA-binding domains"/>
    <property type="match status" value="1"/>
</dbReference>
<proteinExistence type="predicted"/>
<dbReference type="PANTHER" id="PTHR37301">
    <property type="entry name" value="DNA-BINDING PROTEIN-RELATED"/>
    <property type="match status" value="1"/>
</dbReference>
<dbReference type="SMART" id="SM00530">
    <property type="entry name" value="HTH_XRE"/>
    <property type="match status" value="1"/>
</dbReference>
<name>A0A430AN38_9ENTE</name>
<comment type="caution">
    <text evidence="2">The sequence shown here is derived from an EMBL/GenBank/DDBJ whole genome shotgun (WGS) entry which is preliminary data.</text>
</comment>
<dbReference type="AlphaFoldDB" id="A0A430AN38"/>
<protein>
    <recommendedName>
        <fullName evidence="1">HTH cro/C1-type domain-containing protein</fullName>
    </recommendedName>
</protein>
<evidence type="ECO:0000259" key="1">
    <source>
        <dbReference type="PROSITE" id="PS50943"/>
    </source>
</evidence>
<dbReference type="InterPro" id="IPR001387">
    <property type="entry name" value="Cro/C1-type_HTH"/>
</dbReference>
<dbReference type="Gene3D" id="1.10.260.40">
    <property type="entry name" value="lambda repressor-like DNA-binding domains"/>
    <property type="match status" value="1"/>
</dbReference>